<dbReference type="Gene3D" id="3.20.20.370">
    <property type="entry name" value="Glycoside hydrolase/deacetylase"/>
    <property type="match status" value="1"/>
</dbReference>
<evidence type="ECO:0000313" key="2">
    <source>
        <dbReference type="Proteomes" id="UP000198393"/>
    </source>
</evidence>
<reference evidence="1 2" key="1">
    <citation type="submission" date="2017-06" db="EMBL/GenBank/DDBJ databases">
        <authorList>
            <person name="Kim H.J."/>
            <person name="Triplett B.A."/>
        </authorList>
    </citation>
    <scope>NUCLEOTIDE SEQUENCE [LARGE SCALE GENOMIC DNA]</scope>
    <source>
        <strain evidence="1 2">DSM 19307</strain>
    </source>
</reference>
<dbReference type="OrthoDB" id="9773478at2"/>
<dbReference type="Proteomes" id="UP000198393">
    <property type="component" value="Unassembled WGS sequence"/>
</dbReference>
<accession>A0A239EY50</accession>
<dbReference type="NCBIfam" id="NF003814">
    <property type="entry name" value="PRK05406.1-3"/>
    <property type="match status" value="1"/>
</dbReference>
<dbReference type="Pfam" id="PF03746">
    <property type="entry name" value="LamB_YcsF"/>
    <property type="match status" value="1"/>
</dbReference>
<sequence length="249" mass="27484">MSATIRTIDLNADLGEHPDSDLDEQIMPYISSCNIACGGHVGNETTVRKTVRLALKHEVAIGAHPSYPDKENFGRKVMLIQLGDLAASIKDQIEIVQRICEEEGASLHHIKPHGALYNQAAKDPFISELILKVIEEVCPNTLWMGLANSSSERVAKRRGYTFISEGFADRQYESDGTLRSRTLDGAVLKLADVLKQVDELVINHRVKAQEWLPLEIQSICLHSDTEGAVTLAKEINQHLVSKGVRIAAV</sequence>
<dbReference type="GO" id="GO:0005975">
    <property type="term" value="P:carbohydrate metabolic process"/>
    <property type="evidence" value="ECO:0007669"/>
    <property type="project" value="InterPro"/>
</dbReference>
<proteinExistence type="predicted"/>
<dbReference type="InterPro" id="IPR011330">
    <property type="entry name" value="Glyco_hydro/deAcase_b/a-brl"/>
</dbReference>
<dbReference type="EMBL" id="FZPD01000001">
    <property type="protein sequence ID" value="SNS49517.1"/>
    <property type="molecule type" value="Genomic_DNA"/>
</dbReference>
<keyword evidence="2" id="KW-1185">Reference proteome</keyword>
<organism evidence="1 2">
    <name type="scientific">Ekhidna lutea</name>
    <dbReference type="NCBI Taxonomy" id="447679"/>
    <lineage>
        <taxon>Bacteria</taxon>
        <taxon>Pseudomonadati</taxon>
        <taxon>Bacteroidota</taxon>
        <taxon>Cytophagia</taxon>
        <taxon>Cytophagales</taxon>
        <taxon>Reichenbachiellaceae</taxon>
        <taxon>Ekhidna</taxon>
    </lineage>
</organism>
<dbReference type="SUPFAM" id="SSF88713">
    <property type="entry name" value="Glycoside hydrolase/deacetylase"/>
    <property type="match status" value="1"/>
</dbReference>
<dbReference type="RefSeq" id="WP_089355160.1">
    <property type="nucleotide sequence ID" value="NZ_FZPD01000001.1"/>
</dbReference>
<protein>
    <submittedName>
        <fullName evidence="1">UPF0271 protein</fullName>
    </submittedName>
</protein>
<dbReference type="InterPro" id="IPR005501">
    <property type="entry name" value="LamB/YcsF/PxpA-like"/>
</dbReference>
<evidence type="ECO:0000313" key="1">
    <source>
        <dbReference type="EMBL" id="SNS49517.1"/>
    </source>
</evidence>
<dbReference type="PANTHER" id="PTHR30292:SF0">
    <property type="entry name" value="5-OXOPROLINASE SUBUNIT A"/>
    <property type="match status" value="1"/>
</dbReference>
<dbReference type="PANTHER" id="PTHR30292">
    <property type="entry name" value="UNCHARACTERIZED PROTEIN YBGL-RELATED"/>
    <property type="match status" value="1"/>
</dbReference>
<dbReference type="AlphaFoldDB" id="A0A239EY50"/>
<dbReference type="CDD" id="cd10801">
    <property type="entry name" value="LamB_YcsF_like_1"/>
    <property type="match status" value="1"/>
</dbReference>
<gene>
    <name evidence="1" type="ORF">SAMN05421640_0388</name>
</gene>
<dbReference type="NCBIfam" id="NF003816">
    <property type="entry name" value="PRK05406.1-5"/>
    <property type="match status" value="1"/>
</dbReference>
<name>A0A239EY50_EKHLU</name>